<keyword evidence="1" id="KW-0812">Transmembrane</keyword>
<dbReference type="RefSeq" id="WP_015403813.1">
    <property type="nucleotide sequence ID" value="NC_020304.1"/>
</dbReference>
<dbReference type="AlphaFoldDB" id="M1P8Z0"/>
<evidence type="ECO:0000259" key="2">
    <source>
        <dbReference type="Pfam" id="PF14399"/>
    </source>
</evidence>
<evidence type="ECO:0000313" key="5">
    <source>
        <dbReference type="Proteomes" id="UP000011721"/>
    </source>
</evidence>
<protein>
    <recommendedName>
        <fullName evidence="6">Peptidase</fullName>
    </recommendedName>
</protein>
<dbReference type="OrthoDB" id="4075615at2"/>
<accession>M1P8Z0</accession>
<name>M1P8Z0_DESSD</name>
<feature type="transmembrane region" description="Helical" evidence="1">
    <location>
        <begin position="34"/>
        <end position="54"/>
    </location>
</feature>
<keyword evidence="5" id="KW-1185">Reference proteome</keyword>
<evidence type="ECO:0008006" key="6">
    <source>
        <dbReference type="Google" id="ProtNLM"/>
    </source>
</evidence>
<sequence length="335" mass="37796">MTKQVPFQHKHFAHCESGVMSLMISHHGLPLSEAMAFGLSGALLFAYIPFLKLGGMPLVTYRTRPKGIIKGLQQNLGIKMQMHTFSSPQKGMDMLDTLLAQGKIIGAQSSVFWLPYFPPEMRFHFNAHNLIIYGKEDRQYLISDPVFETRQRCEAKDLEKARFVKGMMAPKGLLYYPHHIPKHIDFPVIIPKVIYKNAKAMLKTPVPIAGIRGIRSLAKSIGRLDQKDPRWARLFLGHIVRMQEEIGTGGAGFRFIYASFLQEAATLLDNKDLQKASRMMTAVGDQWREFALLAVTAIRKKKDKPVDFAAIGEKVNSLADAEAEVYQELLDRNLA</sequence>
<dbReference type="Pfam" id="PF14399">
    <property type="entry name" value="BtrH_N"/>
    <property type="match status" value="1"/>
</dbReference>
<dbReference type="HOGENOM" id="CLU_069568_0_0_7"/>
<keyword evidence="1" id="KW-1133">Transmembrane helix</keyword>
<keyword evidence="1" id="KW-0472">Membrane</keyword>
<dbReference type="STRING" id="1167006.UWK_01564"/>
<evidence type="ECO:0000259" key="3">
    <source>
        <dbReference type="Pfam" id="PF16169"/>
    </source>
</evidence>
<dbReference type="InterPro" id="IPR026935">
    <property type="entry name" value="BtrH_N"/>
</dbReference>
<dbReference type="EMBL" id="CP003985">
    <property type="protein sequence ID" value="AGF78122.1"/>
    <property type="molecule type" value="Genomic_DNA"/>
</dbReference>
<dbReference type="eggNOG" id="COG4990">
    <property type="taxonomic scope" value="Bacteria"/>
</dbReference>
<gene>
    <name evidence="4" type="ordered locus">UWK_01564</name>
</gene>
<evidence type="ECO:0000256" key="1">
    <source>
        <dbReference type="SAM" id="Phobius"/>
    </source>
</evidence>
<dbReference type="Proteomes" id="UP000011721">
    <property type="component" value="Chromosome"/>
</dbReference>
<reference evidence="5" key="1">
    <citation type="journal article" date="2013" name="Stand. Genomic Sci.">
        <title>Complete genome sequence of Desulfocapsa sulfexigens, a marine deltaproteobacterium specialized in disproportionating inorganic sulfur compounds.</title>
        <authorList>
            <person name="Finster K.W."/>
            <person name="Kjeldsen K.U."/>
            <person name="Kube M."/>
            <person name="Reinhardt R."/>
            <person name="Mussmann M."/>
            <person name="Amann R."/>
            <person name="Schreiber L."/>
        </authorList>
    </citation>
    <scope>NUCLEOTIDE SEQUENCE [LARGE SCALE GENOMIC DNA]</scope>
    <source>
        <strain evidence="5">DSM 10523 / SB164P1</strain>
    </source>
</reference>
<organism evidence="4 5">
    <name type="scientific">Desulfocapsa sulfexigens (strain DSM 10523 / SB164P1)</name>
    <dbReference type="NCBI Taxonomy" id="1167006"/>
    <lineage>
        <taxon>Bacteria</taxon>
        <taxon>Pseudomonadati</taxon>
        <taxon>Thermodesulfobacteriota</taxon>
        <taxon>Desulfobulbia</taxon>
        <taxon>Desulfobulbales</taxon>
        <taxon>Desulfocapsaceae</taxon>
        <taxon>Desulfocapsa</taxon>
    </lineage>
</organism>
<dbReference type="Pfam" id="PF16169">
    <property type="entry name" value="DUF4872"/>
    <property type="match status" value="1"/>
</dbReference>
<dbReference type="InterPro" id="IPR032369">
    <property type="entry name" value="DUF4872"/>
</dbReference>
<dbReference type="PATRIC" id="fig|1167006.5.peg.1723"/>
<proteinExistence type="predicted"/>
<feature type="domain" description="Butirosin biosynthesis protein H N-terminal" evidence="2">
    <location>
        <begin position="14"/>
        <end position="145"/>
    </location>
</feature>
<evidence type="ECO:0000313" key="4">
    <source>
        <dbReference type="EMBL" id="AGF78122.1"/>
    </source>
</evidence>
<feature type="domain" description="DUF4872" evidence="3">
    <location>
        <begin position="156"/>
        <end position="329"/>
    </location>
</feature>
<dbReference type="KEGG" id="dsf:UWK_01564"/>